<dbReference type="Pfam" id="PF00239">
    <property type="entry name" value="Resolvase"/>
    <property type="match status" value="1"/>
</dbReference>
<dbReference type="PROSITE" id="PS51736">
    <property type="entry name" value="RECOMBINASES_3"/>
    <property type="match status" value="1"/>
</dbReference>
<dbReference type="InterPro" id="IPR006119">
    <property type="entry name" value="Resolv_N"/>
</dbReference>
<accession>A0ABQ4Q4J7</accession>
<organism evidence="4 5">
    <name type="scientific">Noviherbaspirillum aridicola</name>
    <dbReference type="NCBI Taxonomy" id="2849687"/>
    <lineage>
        <taxon>Bacteria</taxon>
        <taxon>Pseudomonadati</taxon>
        <taxon>Pseudomonadota</taxon>
        <taxon>Betaproteobacteria</taxon>
        <taxon>Burkholderiales</taxon>
        <taxon>Oxalobacteraceae</taxon>
        <taxon>Noviherbaspirillum</taxon>
    </lineage>
</organism>
<protein>
    <submittedName>
        <fullName evidence="4">Multiple promoter invertase</fullName>
    </submittedName>
</protein>
<evidence type="ECO:0000259" key="3">
    <source>
        <dbReference type="PROSITE" id="PS51736"/>
    </source>
</evidence>
<dbReference type="EMBL" id="BPMK01000007">
    <property type="protein sequence ID" value="GIZ51740.1"/>
    <property type="molecule type" value="Genomic_DNA"/>
</dbReference>
<reference evidence="4 5" key="1">
    <citation type="journal article" date="2022" name="Int. J. Syst. Evol. Microbiol.">
        <title>Noviherbaspirillum aridicola sp. nov., isolated from an arid soil in Pakistan.</title>
        <authorList>
            <person name="Khan I.U."/>
            <person name="Saqib M."/>
            <person name="Amin A."/>
            <person name="Hussain F."/>
            <person name="Li L."/>
            <person name="Liu Y.H."/>
            <person name="Fang B.Z."/>
            <person name="Ahmed I."/>
            <person name="Li W.J."/>
        </authorList>
    </citation>
    <scope>NUCLEOTIDE SEQUENCE [LARGE SCALE GENOMIC DNA]</scope>
    <source>
        <strain evidence="4 5">NCCP-691</strain>
    </source>
</reference>
<evidence type="ECO:0000313" key="5">
    <source>
        <dbReference type="Proteomes" id="UP000887222"/>
    </source>
</evidence>
<dbReference type="SUPFAM" id="SSF53041">
    <property type="entry name" value="Resolvase-like"/>
    <property type="match status" value="1"/>
</dbReference>
<evidence type="ECO:0000256" key="1">
    <source>
        <dbReference type="ARBA" id="ARBA00023125"/>
    </source>
</evidence>
<dbReference type="Gene3D" id="3.40.50.1390">
    <property type="entry name" value="Resolvase, N-terminal catalytic domain"/>
    <property type="match status" value="1"/>
</dbReference>
<feature type="domain" description="Resolvase/invertase-type recombinase catalytic" evidence="3">
    <location>
        <begin position="9"/>
        <end position="145"/>
    </location>
</feature>
<keyword evidence="2" id="KW-0233">DNA recombination</keyword>
<keyword evidence="1" id="KW-0238">DNA-binding</keyword>
<dbReference type="RefSeq" id="WP_309295115.1">
    <property type="nucleotide sequence ID" value="NZ_BPMK01000007.1"/>
</dbReference>
<dbReference type="InterPro" id="IPR036162">
    <property type="entry name" value="Resolvase-like_N_sf"/>
</dbReference>
<dbReference type="PANTHER" id="PTHR30461">
    <property type="entry name" value="DNA-INVERTASE FROM LAMBDOID PROPHAGE"/>
    <property type="match status" value="1"/>
</dbReference>
<comment type="caution">
    <text evidence="4">The sequence shown here is derived from an EMBL/GenBank/DDBJ whole genome shotgun (WGS) entry which is preliminary data.</text>
</comment>
<proteinExistence type="predicted"/>
<dbReference type="InterPro" id="IPR050639">
    <property type="entry name" value="SSR_resolvase"/>
</dbReference>
<keyword evidence="5" id="KW-1185">Reference proteome</keyword>
<dbReference type="CDD" id="cd03768">
    <property type="entry name" value="SR_ResInv"/>
    <property type="match status" value="1"/>
</dbReference>
<dbReference type="SMART" id="SM00857">
    <property type="entry name" value="Resolvase"/>
    <property type="match status" value="1"/>
</dbReference>
<dbReference type="Proteomes" id="UP000887222">
    <property type="component" value="Unassembled WGS sequence"/>
</dbReference>
<gene>
    <name evidence="4" type="ORF">NCCP691_17540</name>
</gene>
<evidence type="ECO:0000313" key="4">
    <source>
        <dbReference type="EMBL" id="GIZ51740.1"/>
    </source>
</evidence>
<dbReference type="PANTHER" id="PTHR30461:SF2">
    <property type="entry name" value="SERINE RECOMBINASE PINE-RELATED"/>
    <property type="match status" value="1"/>
</dbReference>
<evidence type="ECO:0000256" key="2">
    <source>
        <dbReference type="ARBA" id="ARBA00023172"/>
    </source>
</evidence>
<name>A0ABQ4Q4J7_9BURK</name>
<sequence length="201" mass="21902">MNHLGPSMSHIAYYRVSTTDQSIEAQRAALAQGHRIDREFKDEGVSGAVLAADRPGFSALLDYIREGDVLHVYAVDRLGRDAIDVQSTIRALLAKGVTVEIRGLGQIAKGVGELIIAVLAQVADMERQRIRERTATGRELARATLAATGKTHRGKESLGRPAIGNAEAVRAWRTEHSASIRQTAEHFKLSESTVKRYCSTA</sequence>